<gene>
    <name evidence="1" type="ORF">PDESU_02660</name>
    <name evidence="2" type="ORF">PDESU_04283</name>
</gene>
<dbReference type="AlphaFoldDB" id="A0A6C2U6J4"/>
<evidence type="ECO:0000313" key="2">
    <source>
        <dbReference type="EMBL" id="VGO15698.1"/>
    </source>
</evidence>
<name>A0A6C2U6J4_PONDE</name>
<accession>A0A6C2U6J4</accession>
<dbReference type="EMBL" id="CAAHFG010000003">
    <property type="protein sequence ID" value="VGO15698.1"/>
    <property type="molecule type" value="Genomic_DNA"/>
</dbReference>
<dbReference type="RefSeq" id="WP_136079612.1">
    <property type="nucleotide sequence ID" value="NZ_CAAHFG010000001.1"/>
</dbReference>
<proteinExistence type="predicted"/>
<sequence length="357" mass="41067">MHSVPKYIVKAWGPSNPLKITGVIYDNRKGKDGTEYLHNRYIHDAVYGHVSKLDAFKSELKDTNSWVHQMVDIKTNDPKSNIYKAARRVAYISRRYRANASSLYNLLKDRSHTPLIPYPFEDDEVAMELPASRIPDDTLIQSLRLLKRMFFCTPNQGVGNNLSQQYSCGQYRLCPWCRYEKIHYMFTEIVAELKKDMQVCVTHFSTPCDRRTFDVNSDPAMYEKAVKSACKGRNKGWLKDYVITLPYRVRTANYDKDSDDKYNLVWRTTVIALAEGGEKLQSPEEAFPKTSDFPTTFMSEGPWLKFPPTKAGLCDAFRTFAEFPFWMLSLYHDPHFVADALTTLAAGSRDRAVGHGF</sequence>
<dbReference type="Proteomes" id="UP000366872">
    <property type="component" value="Unassembled WGS sequence"/>
</dbReference>
<evidence type="ECO:0000313" key="1">
    <source>
        <dbReference type="EMBL" id="VGO14103.1"/>
    </source>
</evidence>
<protein>
    <submittedName>
        <fullName evidence="2">Uncharacterized protein</fullName>
    </submittedName>
</protein>
<keyword evidence="3" id="KW-1185">Reference proteome</keyword>
<evidence type="ECO:0000313" key="3">
    <source>
        <dbReference type="Proteomes" id="UP000366872"/>
    </source>
</evidence>
<reference evidence="2 3" key="1">
    <citation type="submission" date="2019-04" db="EMBL/GenBank/DDBJ databases">
        <authorList>
            <person name="Van Vliet M D."/>
        </authorList>
    </citation>
    <scope>NUCLEOTIDE SEQUENCE [LARGE SCALE GENOMIC DNA]</scope>
    <source>
        <strain evidence="2 3">F1</strain>
    </source>
</reference>
<organism evidence="2 3">
    <name type="scientific">Pontiella desulfatans</name>
    <dbReference type="NCBI Taxonomy" id="2750659"/>
    <lineage>
        <taxon>Bacteria</taxon>
        <taxon>Pseudomonadati</taxon>
        <taxon>Kiritimatiellota</taxon>
        <taxon>Kiritimatiellia</taxon>
        <taxon>Kiritimatiellales</taxon>
        <taxon>Pontiellaceae</taxon>
        <taxon>Pontiella</taxon>
    </lineage>
</organism>
<dbReference type="EMBL" id="CAAHFG010000001">
    <property type="protein sequence ID" value="VGO14103.1"/>
    <property type="molecule type" value="Genomic_DNA"/>
</dbReference>